<organism evidence="1 2">
    <name type="scientific">Almpiwar virus</name>
    <dbReference type="NCBI Taxonomy" id="318843"/>
    <lineage>
        <taxon>Viruses</taxon>
        <taxon>Riboviria</taxon>
        <taxon>Orthornavirae</taxon>
        <taxon>Negarnaviricota</taxon>
        <taxon>Haploviricotina</taxon>
        <taxon>Monjiviricetes</taxon>
        <taxon>Mononegavirales</taxon>
        <taxon>Rhabdoviridae</taxon>
        <taxon>Alpharhabdovirinae</taxon>
        <taxon>Sripuvirus</taxon>
        <taxon>Sripuvirus almpiwar</taxon>
    </lineage>
</organism>
<protein>
    <submittedName>
        <fullName evidence="1">Uncharacterized protein</fullName>
    </submittedName>
</protein>
<reference evidence="1 2" key="1">
    <citation type="submission" date="2014-02" db="EMBL/GenBank/DDBJ databases">
        <title>Characterisation of Almpiwar virus, Harrison Dam virus and Walkabout Creek virus; three novel rhabdoviruses from northern Australia.</title>
        <authorList>
            <person name="McAllister J."/>
            <person name="Gauci P.J."/>
            <person name="Mitchell I.R."/>
            <person name="Boyle D.B."/>
            <person name="Bulach D.M."/>
            <person name="Weir R.P."/>
            <person name="Melville L.F."/>
            <person name="Davis S.S."/>
            <person name="Gubala A.J."/>
        </authorList>
    </citation>
    <scope>NUCLEOTIDE SEQUENCE [LARGE SCALE GENOMIC DNA]</scope>
    <source>
        <strain evidence="1">MRM4059</strain>
    </source>
</reference>
<dbReference type="OrthoDB" id="21147at10239"/>
<dbReference type="RefSeq" id="YP_009094371.1">
    <property type="nucleotide sequence ID" value="NC_025391.1"/>
</dbReference>
<proteinExistence type="predicted"/>
<evidence type="ECO:0000313" key="2">
    <source>
        <dbReference type="Proteomes" id="UP000169135"/>
    </source>
</evidence>
<dbReference type="EMBL" id="KJ399977">
    <property type="protein sequence ID" value="AHY85666.1"/>
    <property type="molecule type" value="Viral_cRNA"/>
</dbReference>
<evidence type="ECO:0000313" key="1">
    <source>
        <dbReference type="EMBL" id="AHY85666.1"/>
    </source>
</evidence>
<gene>
    <name evidence="1" type="primary">G</name>
</gene>
<accession>A0A024A0M6</accession>
<sequence>MEFSSYCACLGQLIVIMFFTGPLRKLMVGTLLVILSCGVLSELLRILSLNAEDQSLFWSQLLHTLLTLTDTAATKLNGFLNVLRHGIGQLIFPK</sequence>
<name>A0A024A0M6_9RHAB</name>
<keyword evidence="2" id="KW-1185">Reference proteome</keyword>
<dbReference type="Proteomes" id="UP000169135">
    <property type="component" value="Segment"/>
</dbReference>